<evidence type="ECO:0000256" key="1">
    <source>
        <dbReference type="SAM" id="MobiDB-lite"/>
    </source>
</evidence>
<feature type="compositionally biased region" description="Acidic residues" evidence="1">
    <location>
        <begin position="28"/>
        <end position="78"/>
    </location>
</feature>
<evidence type="ECO:0000313" key="2">
    <source>
        <dbReference type="EMBL" id="KAK7080369.1"/>
    </source>
</evidence>
<dbReference type="Proteomes" id="UP001381693">
    <property type="component" value="Unassembled WGS sequence"/>
</dbReference>
<dbReference type="AlphaFoldDB" id="A0AAN8XJB8"/>
<dbReference type="EMBL" id="JAXCGZ010005964">
    <property type="protein sequence ID" value="KAK7080369.1"/>
    <property type="molecule type" value="Genomic_DNA"/>
</dbReference>
<name>A0AAN8XJB8_HALRR</name>
<proteinExistence type="predicted"/>
<evidence type="ECO:0000313" key="3">
    <source>
        <dbReference type="Proteomes" id="UP001381693"/>
    </source>
</evidence>
<feature type="region of interest" description="Disordered" evidence="1">
    <location>
        <begin position="13"/>
        <end position="95"/>
    </location>
</feature>
<sequence>MFLHIYAQQWTSKPRVLCSRPDEPSPGNEDEETENDEFEDDMTYDNNDESENASEEEQTTDSTSDDNDELLSSDEGFDGSEGYSSMDEILEDYFV</sequence>
<gene>
    <name evidence="2" type="ORF">SK128_005143</name>
</gene>
<protein>
    <submittedName>
        <fullName evidence="2">Uncharacterized protein</fullName>
    </submittedName>
</protein>
<comment type="caution">
    <text evidence="2">The sequence shown here is derived from an EMBL/GenBank/DDBJ whole genome shotgun (WGS) entry which is preliminary data.</text>
</comment>
<reference evidence="2 3" key="1">
    <citation type="submission" date="2023-11" db="EMBL/GenBank/DDBJ databases">
        <title>Halocaridina rubra genome assembly.</title>
        <authorList>
            <person name="Smith C."/>
        </authorList>
    </citation>
    <scope>NUCLEOTIDE SEQUENCE [LARGE SCALE GENOMIC DNA]</scope>
    <source>
        <strain evidence="2">EP-1</strain>
        <tissue evidence="2">Whole</tissue>
    </source>
</reference>
<keyword evidence="3" id="KW-1185">Reference proteome</keyword>
<accession>A0AAN8XJB8</accession>
<organism evidence="2 3">
    <name type="scientific">Halocaridina rubra</name>
    <name type="common">Hawaiian red shrimp</name>
    <dbReference type="NCBI Taxonomy" id="373956"/>
    <lineage>
        <taxon>Eukaryota</taxon>
        <taxon>Metazoa</taxon>
        <taxon>Ecdysozoa</taxon>
        <taxon>Arthropoda</taxon>
        <taxon>Crustacea</taxon>
        <taxon>Multicrustacea</taxon>
        <taxon>Malacostraca</taxon>
        <taxon>Eumalacostraca</taxon>
        <taxon>Eucarida</taxon>
        <taxon>Decapoda</taxon>
        <taxon>Pleocyemata</taxon>
        <taxon>Caridea</taxon>
        <taxon>Atyoidea</taxon>
        <taxon>Atyidae</taxon>
        <taxon>Halocaridina</taxon>
    </lineage>
</organism>